<evidence type="ECO:0000313" key="2">
    <source>
        <dbReference type="Proteomes" id="UP000069526"/>
    </source>
</evidence>
<gene>
    <name evidence="1" type="ORF">ERS132539_00952</name>
</gene>
<sequence length="88" mass="10595">MGFETVCLKVRNLGRLYCYFKVKFRNHIEAIIRKQESQKCKFDRLLHEDIHGLIQSPSLGNDELLMLWGLLRDYRKKLINDRLENMKN</sequence>
<organism evidence="1 2">
    <name type="scientific">Streptococcus suis</name>
    <dbReference type="NCBI Taxonomy" id="1307"/>
    <lineage>
        <taxon>Bacteria</taxon>
        <taxon>Bacillati</taxon>
        <taxon>Bacillota</taxon>
        <taxon>Bacilli</taxon>
        <taxon>Lactobacillales</taxon>
        <taxon>Streptococcaceae</taxon>
        <taxon>Streptococcus</taxon>
    </lineage>
</organism>
<dbReference type="Proteomes" id="UP000069526">
    <property type="component" value="Unassembled WGS sequence"/>
</dbReference>
<dbReference type="EMBL" id="FIJK01000017">
    <property type="protein sequence ID" value="CYW25033.1"/>
    <property type="molecule type" value="Genomic_DNA"/>
</dbReference>
<protein>
    <submittedName>
        <fullName evidence="1">Competence-specific global transcription modulator</fullName>
    </submittedName>
</protein>
<proteinExistence type="predicted"/>
<accession>A0A0Z8ND05</accession>
<dbReference type="RefSeq" id="WP_024377705.1">
    <property type="nucleotide sequence ID" value="NZ_JANFMI010000040.1"/>
</dbReference>
<reference evidence="1 2" key="1">
    <citation type="submission" date="2016-02" db="EMBL/GenBank/DDBJ databases">
        <authorList>
            <consortium name="Pathogen Informatics"/>
        </authorList>
    </citation>
    <scope>NUCLEOTIDE SEQUENCE [LARGE SCALE GENOMIC DNA]</scope>
    <source>
        <strain evidence="1 2">SS1013</strain>
    </source>
</reference>
<dbReference type="AlphaFoldDB" id="A0A0Z8ND05"/>
<name>A0A0Z8ND05_STRSU</name>
<evidence type="ECO:0000313" key="1">
    <source>
        <dbReference type="EMBL" id="CYW25033.1"/>
    </source>
</evidence>